<proteinExistence type="predicted"/>
<dbReference type="STRING" id="452.Lspi_1351"/>
<dbReference type="PATRIC" id="fig|452.5.peg.1492"/>
<gene>
    <name evidence="5" type="ORF">Lspi_1351</name>
</gene>
<evidence type="ECO:0000256" key="2">
    <source>
        <dbReference type="ARBA" id="ARBA00023002"/>
    </source>
</evidence>
<dbReference type="SUPFAM" id="SSF51197">
    <property type="entry name" value="Clavaminate synthase-like"/>
    <property type="match status" value="1"/>
</dbReference>
<dbReference type="Proteomes" id="UP000054877">
    <property type="component" value="Unassembled WGS sequence"/>
</dbReference>
<accession>A0A0W0Z5Z0</accession>
<comment type="cofactor">
    <cofactor evidence="1">
        <name>Fe(2+)</name>
        <dbReference type="ChEBI" id="CHEBI:29033"/>
    </cofactor>
</comment>
<feature type="domain" description="TauD/TfdA-like" evidence="4">
    <location>
        <begin position="41"/>
        <end position="348"/>
    </location>
</feature>
<dbReference type="GO" id="GO:0017000">
    <property type="term" value="P:antibiotic biosynthetic process"/>
    <property type="evidence" value="ECO:0007669"/>
    <property type="project" value="UniProtKB-KW"/>
</dbReference>
<evidence type="ECO:0000256" key="3">
    <source>
        <dbReference type="ARBA" id="ARBA00023194"/>
    </source>
</evidence>
<dbReference type="AlphaFoldDB" id="A0A0W0Z5Z0"/>
<dbReference type="RefSeq" id="WP_231950654.1">
    <property type="nucleotide sequence ID" value="NZ_CAAAII010000014.1"/>
</dbReference>
<organism evidence="5 6">
    <name type="scientific">Legionella spiritensis</name>
    <dbReference type="NCBI Taxonomy" id="452"/>
    <lineage>
        <taxon>Bacteria</taxon>
        <taxon>Pseudomonadati</taxon>
        <taxon>Pseudomonadota</taxon>
        <taxon>Gammaproteobacteria</taxon>
        <taxon>Legionellales</taxon>
        <taxon>Legionellaceae</taxon>
        <taxon>Legionella</taxon>
    </lineage>
</organism>
<dbReference type="GO" id="GO:0016706">
    <property type="term" value="F:2-oxoglutarate-dependent dioxygenase activity"/>
    <property type="evidence" value="ECO:0007669"/>
    <property type="project" value="UniProtKB-ARBA"/>
</dbReference>
<dbReference type="Gene3D" id="3.60.130.10">
    <property type="entry name" value="Clavaminate synthase-like"/>
    <property type="match status" value="1"/>
</dbReference>
<dbReference type="PANTHER" id="PTHR10696:SF56">
    <property type="entry name" value="TAUD_TFDA-LIKE DOMAIN-CONTAINING PROTEIN"/>
    <property type="match status" value="1"/>
</dbReference>
<protein>
    <submittedName>
        <fullName evidence="5">Regulatory protein, SyrP-like protein</fullName>
    </submittedName>
</protein>
<dbReference type="Pfam" id="PF02668">
    <property type="entry name" value="TauD"/>
    <property type="match status" value="1"/>
</dbReference>
<evidence type="ECO:0000256" key="1">
    <source>
        <dbReference type="ARBA" id="ARBA00001954"/>
    </source>
</evidence>
<reference evidence="5 6" key="1">
    <citation type="submission" date="2015-11" db="EMBL/GenBank/DDBJ databases">
        <title>Genomic analysis of 38 Legionella species identifies large and diverse effector repertoires.</title>
        <authorList>
            <person name="Burstein D."/>
            <person name="Amaro F."/>
            <person name="Zusman T."/>
            <person name="Lifshitz Z."/>
            <person name="Cohen O."/>
            <person name="Gilbert J.A."/>
            <person name="Pupko T."/>
            <person name="Shuman H.A."/>
            <person name="Segal G."/>
        </authorList>
    </citation>
    <scope>NUCLEOTIDE SEQUENCE [LARGE SCALE GENOMIC DNA]</scope>
    <source>
        <strain evidence="5 6">Mt.St.Helens-9</strain>
    </source>
</reference>
<dbReference type="InterPro" id="IPR003819">
    <property type="entry name" value="TauD/TfdA-like"/>
</dbReference>
<evidence type="ECO:0000259" key="4">
    <source>
        <dbReference type="Pfam" id="PF02668"/>
    </source>
</evidence>
<dbReference type="InterPro" id="IPR050411">
    <property type="entry name" value="AlphaKG_dependent_hydroxylases"/>
</dbReference>
<name>A0A0W0Z5Z0_LEGSP</name>
<dbReference type="EMBL" id="LNYX01000013">
    <property type="protein sequence ID" value="KTD64544.1"/>
    <property type="molecule type" value="Genomic_DNA"/>
</dbReference>
<comment type="caution">
    <text evidence="5">The sequence shown here is derived from an EMBL/GenBank/DDBJ whole genome shotgun (WGS) entry which is preliminary data.</text>
</comment>
<evidence type="ECO:0000313" key="5">
    <source>
        <dbReference type="EMBL" id="KTD64544.1"/>
    </source>
</evidence>
<evidence type="ECO:0000313" key="6">
    <source>
        <dbReference type="Proteomes" id="UP000054877"/>
    </source>
</evidence>
<dbReference type="InterPro" id="IPR042098">
    <property type="entry name" value="TauD-like_sf"/>
</dbReference>
<sequence length="351" mass="40257">MIKTREKMIVDTIVVPGMNIPVITASFQHATNDETPLLDVIADHHDDIIGSLHQYGAVLFRGFACRDADYFSQAIELCGLGKRGSTKDYDLARTLLPNNIYTSSDLPPDIPLPLHHEKPRSENPPNHIYFCCVTPAEKGGGTIFANAQAVWQDMPKPVQEKIMSHGVLYRQFFHGQSMKRYVLKKLLNDKSVRSWPEYFGSDDKITIEERLTGEKVRWDWVNHGKDLVVLNHLPGARKHPVTEQMVWFNSSDYLNFYANALYGDINALRSWKYLATRYLITNDMLPMVCHYGNGQPFTADEITTIQQVIRQHTSVLFWEKGDFMIVDNFTFIHGKQPHEGRRLLYSCMTHA</sequence>
<dbReference type="PANTHER" id="PTHR10696">
    <property type="entry name" value="GAMMA-BUTYROBETAINE HYDROXYLASE-RELATED"/>
    <property type="match status" value="1"/>
</dbReference>
<keyword evidence="6" id="KW-1185">Reference proteome</keyword>
<keyword evidence="3" id="KW-0045">Antibiotic biosynthesis</keyword>
<keyword evidence="2" id="KW-0560">Oxidoreductase</keyword>